<dbReference type="Proteomes" id="UP000224567">
    <property type="component" value="Unassembled WGS sequence"/>
</dbReference>
<evidence type="ECO:0000256" key="4">
    <source>
        <dbReference type="ARBA" id="ARBA00022525"/>
    </source>
</evidence>
<evidence type="ECO:0000256" key="2">
    <source>
        <dbReference type="ARBA" id="ARBA00005581"/>
    </source>
</evidence>
<keyword evidence="3" id="KW-0713">Self-incompatibility</keyword>
<dbReference type="GO" id="GO:0060320">
    <property type="term" value="P:rejection of self pollen"/>
    <property type="evidence" value="ECO:0007669"/>
    <property type="project" value="UniProtKB-KW"/>
</dbReference>
<reference evidence="8 9" key="1">
    <citation type="journal article" date="2017" name="Genome Biol.">
        <title>New reference genome sequences of hot pepper reveal the massive evolution of plant disease-resistance genes by retroduplication.</title>
        <authorList>
            <person name="Kim S."/>
            <person name="Park J."/>
            <person name="Yeom S.I."/>
            <person name="Kim Y.M."/>
            <person name="Seo E."/>
            <person name="Kim K.T."/>
            <person name="Kim M.S."/>
            <person name="Lee J.M."/>
            <person name="Cheong K."/>
            <person name="Shin H.S."/>
            <person name="Kim S.B."/>
            <person name="Han K."/>
            <person name="Lee J."/>
            <person name="Park M."/>
            <person name="Lee H.A."/>
            <person name="Lee H.Y."/>
            <person name="Lee Y."/>
            <person name="Oh S."/>
            <person name="Lee J.H."/>
            <person name="Choi E."/>
            <person name="Choi E."/>
            <person name="Lee S.E."/>
            <person name="Jeon J."/>
            <person name="Kim H."/>
            <person name="Choi G."/>
            <person name="Song H."/>
            <person name="Lee J."/>
            <person name="Lee S.C."/>
            <person name="Kwon J.K."/>
            <person name="Lee H.Y."/>
            <person name="Koo N."/>
            <person name="Hong Y."/>
            <person name="Kim R.W."/>
            <person name="Kang W.H."/>
            <person name="Huh J.H."/>
            <person name="Kang B.C."/>
            <person name="Yang T.J."/>
            <person name="Lee Y.H."/>
            <person name="Bennetzen J.L."/>
            <person name="Choi D."/>
        </authorList>
    </citation>
    <scope>NUCLEOTIDE SEQUENCE [LARGE SCALE GENOMIC DNA]</scope>
    <source>
        <strain evidence="9">cv. PBC81</strain>
    </source>
</reference>
<dbReference type="EMBL" id="MLFT02000010">
    <property type="protein sequence ID" value="PHT36319.1"/>
    <property type="molecule type" value="Genomic_DNA"/>
</dbReference>
<dbReference type="AlphaFoldDB" id="A0A2G2VTK0"/>
<dbReference type="PANTHER" id="PTHR33223">
    <property type="entry name" value="CCHC-TYPE DOMAIN-CONTAINING PROTEIN"/>
    <property type="match status" value="1"/>
</dbReference>
<dbReference type="Pfam" id="PF03732">
    <property type="entry name" value="Retrotrans_gag"/>
    <property type="match status" value="1"/>
</dbReference>
<feature type="region of interest" description="Disordered" evidence="6">
    <location>
        <begin position="608"/>
        <end position="639"/>
    </location>
</feature>
<evidence type="ECO:0000256" key="6">
    <source>
        <dbReference type="SAM" id="MobiDB-lite"/>
    </source>
</evidence>
<keyword evidence="5" id="KW-0732">Signal</keyword>
<comment type="caution">
    <text evidence="8">The sequence shown here is derived from an EMBL/GenBank/DDBJ whole genome shotgun (WGS) entry which is preliminary data.</text>
</comment>
<feature type="compositionally biased region" description="Basic and acidic residues" evidence="6">
    <location>
        <begin position="608"/>
        <end position="617"/>
    </location>
</feature>
<feature type="domain" description="Retrotransposon gag" evidence="7">
    <location>
        <begin position="233"/>
        <end position="325"/>
    </location>
</feature>
<keyword evidence="9" id="KW-1185">Reference proteome</keyword>
<comment type="similarity">
    <text evidence="2">Belongs to the plant self-incompatibility (S1) protein family.</text>
</comment>
<evidence type="ECO:0000256" key="5">
    <source>
        <dbReference type="ARBA" id="ARBA00022729"/>
    </source>
</evidence>
<dbReference type="InterPro" id="IPR010264">
    <property type="entry name" value="Self-incomp_S1"/>
</dbReference>
<keyword evidence="4" id="KW-0964">Secreted</keyword>
<sequence length="639" mass="72330">MFALDLALVKSFEMHIVDALPNGASPLTIRCLDKVHDLGTQRINVSEEYKFTSPGGTLYTCYFYWNGNHKIFNVNDEQVGGCDAECYWKVQEDGFYFARRKDGRFGRTTNLDEVDLGDDELLNLRRADEVAAPANRRDRQSRIRRERRAMKVPFDDDDDDLDGSGATGAIIPPPLALEAKFNITSTMIQLFQLKGLFGGLAGDDPNIHLINFISTCKVFNNPGVGQNAIRLLLFPLSLSGEATLWLNGLTPDSITNWRQLKDAFLERFFPPSKRAQLRDEISNFRQLPTEALHETWERFKKKLMRCPNHQMTNIHLMEILYRALNSVTKPVVHNAAGGSFMDLTFIEASDMLDRMTKQSRAWHTRDSEVESSTLYIGKTAEQRQREEERDQDMAHMKMQMDLLTKHLLLGKIEKVKVVVSQGKDKSDSKEEANYLNNQGCFRGNAQGNQGQNYYDKSGCKDRDQGSWKNKIERSGLYVPPRNREVVASGSRKMSMEDMMAKMLKGVEATNMGITELEQQLSQLSVAFNQRKASTLPSDTVQNPRNDGSCMAITTRSGKVLENLSKGKQVVDDIAENVSEADCDDAVEAEENVHDVTLRCLQHEKIDNRKQDEKEVMEKTIPLPPPPFPQRLMTPGSVNS</sequence>
<dbReference type="OrthoDB" id="1305535at2759"/>
<dbReference type="GO" id="GO:0005576">
    <property type="term" value="C:extracellular region"/>
    <property type="evidence" value="ECO:0007669"/>
    <property type="project" value="UniProtKB-SubCell"/>
</dbReference>
<organism evidence="8 9">
    <name type="scientific">Capsicum baccatum</name>
    <name type="common">Peruvian pepper</name>
    <dbReference type="NCBI Taxonomy" id="33114"/>
    <lineage>
        <taxon>Eukaryota</taxon>
        <taxon>Viridiplantae</taxon>
        <taxon>Streptophyta</taxon>
        <taxon>Embryophyta</taxon>
        <taxon>Tracheophyta</taxon>
        <taxon>Spermatophyta</taxon>
        <taxon>Magnoliopsida</taxon>
        <taxon>eudicotyledons</taxon>
        <taxon>Gunneridae</taxon>
        <taxon>Pentapetalae</taxon>
        <taxon>asterids</taxon>
        <taxon>lamiids</taxon>
        <taxon>Solanales</taxon>
        <taxon>Solanaceae</taxon>
        <taxon>Solanoideae</taxon>
        <taxon>Capsiceae</taxon>
        <taxon>Capsicum</taxon>
    </lineage>
</organism>
<evidence type="ECO:0000313" key="8">
    <source>
        <dbReference type="EMBL" id="PHT36319.1"/>
    </source>
</evidence>
<evidence type="ECO:0000313" key="9">
    <source>
        <dbReference type="Proteomes" id="UP000224567"/>
    </source>
</evidence>
<comment type="subcellular location">
    <subcellularLocation>
        <location evidence="1">Secreted</location>
    </subcellularLocation>
</comment>
<evidence type="ECO:0000256" key="3">
    <source>
        <dbReference type="ARBA" id="ARBA00022471"/>
    </source>
</evidence>
<protein>
    <recommendedName>
        <fullName evidence="7">Retrotransposon gag domain-containing protein</fullName>
    </recommendedName>
</protein>
<dbReference type="Pfam" id="PF05938">
    <property type="entry name" value="Self-incomp_S1"/>
    <property type="match status" value="1"/>
</dbReference>
<name>A0A2G2VTK0_CAPBA</name>
<dbReference type="PANTHER" id="PTHR33223:SF11">
    <property type="entry name" value="ELEMENT PROTEIN, PUTATIVE-RELATED"/>
    <property type="match status" value="1"/>
</dbReference>
<evidence type="ECO:0000256" key="1">
    <source>
        <dbReference type="ARBA" id="ARBA00004613"/>
    </source>
</evidence>
<gene>
    <name evidence="8" type="ORF">CQW23_24019</name>
</gene>
<accession>A0A2G2VTK0</accession>
<reference evidence="9" key="2">
    <citation type="journal article" date="2017" name="J. Anim. Genet.">
        <title>Multiple reference genome sequences of hot pepper reveal the massive evolution of plant disease resistance genes by retroduplication.</title>
        <authorList>
            <person name="Kim S."/>
            <person name="Park J."/>
            <person name="Yeom S.-I."/>
            <person name="Kim Y.-M."/>
            <person name="Seo E."/>
            <person name="Kim K.-T."/>
            <person name="Kim M.-S."/>
            <person name="Lee J.M."/>
            <person name="Cheong K."/>
            <person name="Shin H.-S."/>
            <person name="Kim S.-B."/>
            <person name="Han K."/>
            <person name="Lee J."/>
            <person name="Park M."/>
            <person name="Lee H.-A."/>
            <person name="Lee H.-Y."/>
            <person name="Lee Y."/>
            <person name="Oh S."/>
            <person name="Lee J.H."/>
            <person name="Choi E."/>
            <person name="Choi E."/>
            <person name="Lee S.E."/>
            <person name="Jeon J."/>
            <person name="Kim H."/>
            <person name="Choi G."/>
            <person name="Song H."/>
            <person name="Lee J."/>
            <person name="Lee S.-C."/>
            <person name="Kwon J.-K."/>
            <person name="Lee H.-Y."/>
            <person name="Koo N."/>
            <person name="Hong Y."/>
            <person name="Kim R.W."/>
            <person name="Kang W.-H."/>
            <person name="Huh J.H."/>
            <person name="Kang B.-C."/>
            <person name="Yang T.-J."/>
            <person name="Lee Y.-H."/>
            <person name="Bennetzen J.L."/>
            <person name="Choi D."/>
        </authorList>
    </citation>
    <scope>NUCLEOTIDE SEQUENCE [LARGE SCALE GENOMIC DNA]</scope>
    <source>
        <strain evidence="9">cv. PBC81</strain>
    </source>
</reference>
<proteinExistence type="inferred from homology"/>
<evidence type="ECO:0000259" key="7">
    <source>
        <dbReference type="Pfam" id="PF03732"/>
    </source>
</evidence>
<dbReference type="InterPro" id="IPR005162">
    <property type="entry name" value="Retrotrans_gag_dom"/>
</dbReference>